<keyword evidence="3" id="KW-0645">Protease</keyword>
<comment type="caution">
    <text evidence="7">The sequence shown here is derived from an EMBL/GenBank/DDBJ whole genome shotgun (WGS) entry which is preliminary data.</text>
</comment>
<dbReference type="AlphaFoldDB" id="A0AAV9PML0"/>
<evidence type="ECO:0008006" key="9">
    <source>
        <dbReference type="Google" id="ProtNLM"/>
    </source>
</evidence>
<keyword evidence="4" id="KW-0378">Hydrolase</keyword>
<evidence type="ECO:0000256" key="1">
    <source>
        <dbReference type="ARBA" id="ARBA00009431"/>
    </source>
</evidence>
<dbReference type="Proteomes" id="UP001337655">
    <property type="component" value="Unassembled WGS sequence"/>
</dbReference>
<feature type="chain" id="PRO_5043541452" description="Serine carboxypeptidase" evidence="6">
    <location>
        <begin position="22"/>
        <end position="299"/>
    </location>
</feature>
<keyword evidence="2" id="KW-0121">Carboxypeptidase</keyword>
<dbReference type="InterPro" id="IPR001563">
    <property type="entry name" value="Peptidase_S10"/>
</dbReference>
<dbReference type="SUPFAM" id="SSF53474">
    <property type="entry name" value="alpha/beta-Hydrolases"/>
    <property type="match status" value="1"/>
</dbReference>
<evidence type="ECO:0000313" key="8">
    <source>
        <dbReference type="Proteomes" id="UP001337655"/>
    </source>
</evidence>
<keyword evidence="6" id="KW-0732">Signal</keyword>
<gene>
    <name evidence="7" type="ORF">LTR77_002227</name>
</gene>
<reference evidence="7 8" key="1">
    <citation type="submission" date="2023-08" db="EMBL/GenBank/DDBJ databases">
        <title>Black Yeasts Isolated from many extreme environments.</title>
        <authorList>
            <person name="Coleine C."/>
            <person name="Stajich J.E."/>
            <person name="Selbmann L."/>
        </authorList>
    </citation>
    <scope>NUCLEOTIDE SEQUENCE [LARGE SCALE GENOMIC DNA]</scope>
    <source>
        <strain evidence="7 8">CCFEE 5935</strain>
    </source>
</reference>
<proteinExistence type="inferred from homology"/>
<evidence type="ECO:0000313" key="7">
    <source>
        <dbReference type="EMBL" id="KAK5173546.1"/>
    </source>
</evidence>
<evidence type="ECO:0000256" key="4">
    <source>
        <dbReference type="ARBA" id="ARBA00022801"/>
    </source>
</evidence>
<feature type="signal peptide" evidence="6">
    <location>
        <begin position="1"/>
        <end position="21"/>
    </location>
</feature>
<keyword evidence="8" id="KW-1185">Reference proteome</keyword>
<dbReference type="Pfam" id="PF00450">
    <property type="entry name" value="Peptidase_S10"/>
    <property type="match status" value="1"/>
</dbReference>
<sequence length="299" mass="33042">MSGRVVRWALCGALIYDPTLADYGQLQANIPTVPFVEANNAILTLNESFIEDIKATSAKCGFDSYLDKYLSYPPPGPQSPSGAYDPKCDIWSEMAAAWFLVNPCQNIYNIADGCPIPNDPLATHPNYKPQVYFNRPDVREAIHAPKNTHHLGPGKINHLVDTNWFECGLAQVFPFVPSGNKTGPEGQVDLSPDPIQHVLPRVIDATQRVLISNGNYDALILTNGSLLAIQNMTWGGELGFQKAPTEDFVVPGQGVMGKAHEERGLMWVESYASGHMQPQYQPRATLRHLEWMLGRIDSL</sequence>
<dbReference type="Gene3D" id="3.40.50.1820">
    <property type="entry name" value="alpha/beta hydrolase"/>
    <property type="match status" value="1"/>
</dbReference>
<dbReference type="GeneID" id="89923574"/>
<dbReference type="InterPro" id="IPR029058">
    <property type="entry name" value="AB_hydrolase_fold"/>
</dbReference>
<name>A0AAV9PML0_9PEZI</name>
<dbReference type="GO" id="GO:0006508">
    <property type="term" value="P:proteolysis"/>
    <property type="evidence" value="ECO:0007669"/>
    <property type="project" value="UniProtKB-KW"/>
</dbReference>
<evidence type="ECO:0000256" key="2">
    <source>
        <dbReference type="ARBA" id="ARBA00022645"/>
    </source>
</evidence>
<protein>
    <recommendedName>
        <fullName evidence="9">Serine carboxypeptidase</fullName>
    </recommendedName>
</protein>
<organism evidence="7 8">
    <name type="scientific">Saxophila tyrrhenica</name>
    <dbReference type="NCBI Taxonomy" id="1690608"/>
    <lineage>
        <taxon>Eukaryota</taxon>
        <taxon>Fungi</taxon>
        <taxon>Dikarya</taxon>
        <taxon>Ascomycota</taxon>
        <taxon>Pezizomycotina</taxon>
        <taxon>Dothideomycetes</taxon>
        <taxon>Dothideomycetidae</taxon>
        <taxon>Mycosphaerellales</taxon>
        <taxon>Extremaceae</taxon>
        <taxon>Saxophila</taxon>
    </lineage>
</organism>
<accession>A0AAV9PML0</accession>
<evidence type="ECO:0000256" key="6">
    <source>
        <dbReference type="SAM" id="SignalP"/>
    </source>
</evidence>
<dbReference type="RefSeq" id="XP_064662241.1">
    <property type="nucleotide sequence ID" value="XM_064799486.1"/>
</dbReference>
<keyword evidence="5" id="KW-0325">Glycoprotein</keyword>
<dbReference type="EMBL" id="JAVRRT010000003">
    <property type="protein sequence ID" value="KAK5173546.1"/>
    <property type="molecule type" value="Genomic_DNA"/>
</dbReference>
<evidence type="ECO:0000256" key="5">
    <source>
        <dbReference type="ARBA" id="ARBA00023180"/>
    </source>
</evidence>
<comment type="similarity">
    <text evidence="1">Belongs to the peptidase S10 family.</text>
</comment>
<dbReference type="GO" id="GO:0004185">
    <property type="term" value="F:serine-type carboxypeptidase activity"/>
    <property type="evidence" value="ECO:0007669"/>
    <property type="project" value="InterPro"/>
</dbReference>
<evidence type="ECO:0000256" key="3">
    <source>
        <dbReference type="ARBA" id="ARBA00022670"/>
    </source>
</evidence>